<keyword evidence="1" id="KW-1133">Transmembrane helix</keyword>
<feature type="transmembrane region" description="Helical" evidence="1">
    <location>
        <begin position="50"/>
        <end position="71"/>
    </location>
</feature>
<keyword evidence="1" id="KW-0812">Transmembrane</keyword>
<reference evidence="3" key="1">
    <citation type="submission" date="2021-10" db="EMBL/GenBank/DDBJ databases">
        <title>Tropical sea cucumber genome reveals ecological adaptation and Cuvierian tubules defense mechanism.</title>
        <authorList>
            <person name="Chen T."/>
        </authorList>
    </citation>
    <scope>NUCLEOTIDE SEQUENCE</scope>
    <source>
        <strain evidence="3">Nanhai2018</strain>
        <tissue evidence="3">Muscle</tissue>
    </source>
</reference>
<dbReference type="PROSITE" id="PS50837">
    <property type="entry name" value="NACHT"/>
    <property type="match status" value="1"/>
</dbReference>
<dbReference type="SUPFAM" id="SSF52540">
    <property type="entry name" value="P-loop containing nucleoside triphosphate hydrolases"/>
    <property type="match status" value="1"/>
</dbReference>
<sequence>MVNIFNCNQIKTLYSLHHVYVILMIFTFLHEGNPPTTAQTHHPAPPSFPLWVLLIVVLLVFICGVTMVICLKKKFQSIEVTRDPEERARMIEAPFVGKRDEFLKQLKDRYKDLYNAVKPIPCIRGKMYCVNNVFVDQCITFEDSTGEWTSIDTHHNVFSDPRIKSDRIILEGEPGYGKSTVTLQYVYDWCNSIHDSPLKDVDILILLRLRQLGGVSSFCRAIQEFLLPKGSLLMEHDIKNILLKSKTVVIILDGFDEYPDQDSRDSDFIKIITRRMFPDFIVLLTTRPSCLLQTYSPSTTRLKLTGFTNTTRKHYIRKAVDDNEQILGEIEGYLNENIILSDLCQVPLLFVLFAHITYKNDYIKNLKSATKFFRHMISCLYHLMRNETKDVDIWNYKLLEKSDVDLSVVAFNALNEKRKRMVWRREELCNKIDQKFYDLYKGMGILVEEEVLNITDEPLAANSDDVQCRQDVRFYHTIFCEWYAAHYLRDYIQKNPSLDLKEFLRNLHPVDVQYFYLFSCGLNSDCAKNINHYLAEIEGGDKFAILCILEQTENIENIKEKIRRLCSEGVIICTHDSLLLQMSSMQLLTISARYEISVKMLQLHNCLKSVDISTSTLNTTSGLVLPSTIPFEQLGLRLFHKRTSDDEYNDILKFSTMCPSLKLLGIYGSPPPKSFKDESILSRLNARNVRVKYYGSYLESPVYNLNLLTGKWERTSDGAQCTEEDFKQTESEWRRVGDRTEDELRRLISEYREQLSLYATKGYVMSDNVNDDHSIEHGEEDIDIMAQLRIARDSTH</sequence>
<feature type="domain" description="NACHT" evidence="2">
    <location>
        <begin position="166"/>
        <end position="289"/>
    </location>
</feature>
<dbReference type="Pfam" id="PF05729">
    <property type="entry name" value="NACHT"/>
    <property type="match status" value="1"/>
</dbReference>
<evidence type="ECO:0000256" key="1">
    <source>
        <dbReference type="SAM" id="Phobius"/>
    </source>
</evidence>
<accession>A0A9Q1HEH3</accession>
<dbReference type="InterPro" id="IPR027417">
    <property type="entry name" value="P-loop_NTPase"/>
</dbReference>
<comment type="caution">
    <text evidence="3">The sequence shown here is derived from an EMBL/GenBank/DDBJ whole genome shotgun (WGS) entry which is preliminary data.</text>
</comment>
<dbReference type="OrthoDB" id="10034282at2759"/>
<dbReference type="InterPro" id="IPR007111">
    <property type="entry name" value="NACHT_NTPase"/>
</dbReference>
<feature type="transmembrane region" description="Helical" evidence="1">
    <location>
        <begin position="12"/>
        <end position="30"/>
    </location>
</feature>
<dbReference type="Proteomes" id="UP001152320">
    <property type="component" value="Chromosome 4"/>
</dbReference>
<dbReference type="PANTHER" id="PTHR46312">
    <property type="entry name" value="NACHT DOMAIN-CONTAINING PROTEIN"/>
    <property type="match status" value="1"/>
</dbReference>
<dbReference type="PANTHER" id="PTHR46312:SF2">
    <property type="entry name" value="NUCLEOTIDE-BINDING OLIGOMERIZATION DOMAIN-CONTAINING PROTEIN 2-LIKE"/>
    <property type="match status" value="1"/>
</dbReference>
<dbReference type="Gene3D" id="3.40.50.300">
    <property type="entry name" value="P-loop containing nucleotide triphosphate hydrolases"/>
    <property type="match status" value="1"/>
</dbReference>
<name>A0A9Q1HEH3_HOLLE</name>
<keyword evidence="4" id="KW-1185">Reference proteome</keyword>
<proteinExistence type="predicted"/>
<keyword evidence="1" id="KW-0472">Membrane</keyword>
<protein>
    <submittedName>
        <fullName evidence="3">NACHT, LRR and PYD domains-containing protein 3</fullName>
    </submittedName>
</protein>
<evidence type="ECO:0000313" key="3">
    <source>
        <dbReference type="EMBL" id="KAJ8043005.1"/>
    </source>
</evidence>
<dbReference type="AlphaFoldDB" id="A0A9Q1HEH3"/>
<gene>
    <name evidence="3" type="ORF">HOLleu_09915</name>
</gene>
<organism evidence="3 4">
    <name type="scientific">Holothuria leucospilota</name>
    <name type="common">Black long sea cucumber</name>
    <name type="synonym">Mertensiothuria leucospilota</name>
    <dbReference type="NCBI Taxonomy" id="206669"/>
    <lineage>
        <taxon>Eukaryota</taxon>
        <taxon>Metazoa</taxon>
        <taxon>Echinodermata</taxon>
        <taxon>Eleutherozoa</taxon>
        <taxon>Echinozoa</taxon>
        <taxon>Holothuroidea</taxon>
        <taxon>Aspidochirotacea</taxon>
        <taxon>Aspidochirotida</taxon>
        <taxon>Holothuriidae</taxon>
        <taxon>Holothuria</taxon>
    </lineage>
</organism>
<evidence type="ECO:0000313" key="4">
    <source>
        <dbReference type="Proteomes" id="UP001152320"/>
    </source>
</evidence>
<evidence type="ECO:0000259" key="2">
    <source>
        <dbReference type="PROSITE" id="PS50837"/>
    </source>
</evidence>
<dbReference type="EMBL" id="JAIZAY010000004">
    <property type="protein sequence ID" value="KAJ8043005.1"/>
    <property type="molecule type" value="Genomic_DNA"/>
</dbReference>